<dbReference type="EMBL" id="JAGMUV010000029">
    <property type="protein sequence ID" value="KAH7116288.1"/>
    <property type="molecule type" value="Genomic_DNA"/>
</dbReference>
<proteinExistence type="predicted"/>
<keyword evidence="3" id="KW-1185">Reference proteome</keyword>
<dbReference type="Pfam" id="PF06985">
    <property type="entry name" value="HET"/>
    <property type="match status" value="1"/>
</dbReference>
<evidence type="ECO:0000259" key="1">
    <source>
        <dbReference type="Pfam" id="PF06985"/>
    </source>
</evidence>
<dbReference type="Pfam" id="PF26639">
    <property type="entry name" value="Het-6_barrel"/>
    <property type="match status" value="1"/>
</dbReference>
<reference evidence="2" key="1">
    <citation type="journal article" date="2021" name="Nat. Commun.">
        <title>Genetic determinants of endophytism in the Arabidopsis root mycobiome.</title>
        <authorList>
            <person name="Mesny F."/>
            <person name="Miyauchi S."/>
            <person name="Thiergart T."/>
            <person name="Pickel B."/>
            <person name="Atanasova L."/>
            <person name="Karlsson M."/>
            <person name="Huettel B."/>
            <person name="Barry K.W."/>
            <person name="Haridas S."/>
            <person name="Chen C."/>
            <person name="Bauer D."/>
            <person name="Andreopoulos W."/>
            <person name="Pangilinan J."/>
            <person name="LaButti K."/>
            <person name="Riley R."/>
            <person name="Lipzen A."/>
            <person name="Clum A."/>
            <person name="Drula E."/>
            <person name="Henrissat B."/>
            <person name="Kohler A."/>
            <person name="Grigoriev I.V."/>
            <person name="Martin F.M."/>
            <person name="Hacquard S."/>
        </authorList>
    </citation>
    <scope>NUCLEOTIDE SEQUENCE</scope>
    <source>
        <strain evidence="2">MPI-CAGE-AT-0147</strain>
    </source>
</reference>
<dbReference type="OrthoDB" id="4587016at2759"/>
<dbReference type="PANTHER" id="PTHR24148:SF64">
    <property type="entry name" value="HETEROKARYON INCOMPATIBILITY DOMAIN-CONTAINING PROTEIN"/>
    <property type="match status" value="1"/>
</dbReference>
<dbReference type="InterPro" id="IPR052895">
    <property type="entry name" value="HetReg/Transcr_Mod"/>
</dbReference>
<feature type="domain" description="Heterokaryon incompatibility" evidence="1">
    <location>
        <begin position="57"/>
        <end position="213"/>
    </location>
</feature>
<protein>
    <submittedName>
        <fullName evidence="2">Heterokaryon incompatibility protein</fullName>
    </submittedName>
</protein>
<evidence type="ECO:0000313" key="3">
    <source>
        <dbReference type="Proteomes" id="UP000738349"/>
    </source>
</evidence>
<organism evidence="2 3">
    <name type="scientific">Dactylonectria macrodidyma</name>
    <dbReference type="NCBI Taxonomy" id="307937"/>
    <lineage>
        <taxon>Eukaryota</taxon>
        <taxon>Fungi</taxon>
        <taxon>Dikarya</taxon>
        <taxon>Ascomycota</taxon>
        <taxon>Pezizomycotina</taxon>
        <taxon>Sordariomycetes</taxon>
        <taxon>Hypocreomycetidae</taxon>
        <taxon>Hypocreales</taxon>
        <taxon>Nectriaceae</taxon>
        <taxon>Dactylonectria</taxon>
    </lineage>
</organism>
<dbReference type="Proteomes" id="UP000738349">
    <property type="component" value="Unassembled WGS sequence"/>
</dbReference>
<dbReference type="AlphaFoldDB" id="A0A9P9DBV3"/>
<sequence>MIPLFRPPRAPAYQYSPLDSRPRAFRLVQLLPPIHAVFGDTLRIELITVNDASECLFDALSYTWGVTSGGVPDRRLGIYRPLELALLNIKANRPIFVDQICINQRDDEEKVCQCAQLLVWLGPETKASTSYLSYMRQVCQEGVMSRVTGPNRGHFMQVFDAVMDPAIQLTGAPLEDRDDILMLLSKYGEAFPIAGMEDVLRRPWFNRLWIIQEVCLAPNLENLDRPVSRSELFRRSSIYDLHKSPTRMIQERKAIHMRGEKHSLYNLVIKYNTNGPLPKIGASLAEDRVFGIMGLAEKKSLSGMKVRYGDLPGVFTEIAALLVAHNVDTLLFSQFPKNIPNLPSWAPDWSMDLQPQLSYFELTEPGHKAGGEMTTQPRVDLSSRSLIVRGVAVGKITKVGQHAMTIDPERILEHEVDYRSMKRYFDDIDAFLSQSRVTEDLEMAAVRMAGFGLSKAEFQGNFPNNPDELLKKLKAQGSTFGQKLIDIDKLVQSYHINRIVQTLGVLPWYWIPAAETDAVQLWATDPVAAFTEWIKAAGLFIADVVMISIASARVVLTAKFLSLRRRFSSIHFQKPGQDEAVRKVGLDPELTRAFGAYSNSLAKYIGQRAYLTEGGYVGTGPNNIAEDDMVAVLFGATVPLVLRKQDSVDGVDTWSYVGEAYCDGIMNGEALGGEGTDFHIV</sequence>
<comment type="caution">
    <text evidence="2">The sequence shown here is derived from an EMBL/GenBank/DDBJ whole genome shotgun (WGS) entry which is preliminary data.</text>
</comment>
<dbReference type="InterPro" id="IPR010730">
    <property type="entry name" value="HET"/>
</dbReference>
<accession>A0A9P9DBV3</accession>
<name>A0A9P9DBV3_9HYPO</name>
<dbReference type="PANTHER" id="PTHR24148">
    <property type="entry name" value="ANKYRIN REPEAT DOMAIN-CONTAINING PROTEIN 39 HOMOLOG-RELATED"/>
    <property type="match status" value="1"/>
</dbReference>
<evidence type="ECO:0000313" key="2">
    <source>
        <dbReference type="EMBL" id="KAH7116288.1"/>
    </source>
</evidence>
<gene>
    <name evidence="2" type="ORF">EDB81DRAFT_818883</name>
</gene>